<accession>A0ABV0BBX2</accession>
<dbReference type="Pfam" id="PF14350">
    <property type="entry name" value="Beta_protein"/>
    <property type="match status" value="1"/>
</dbReference>
<protein>
    <recommendedName>
        <fullName evidence="3">Beta protein</fullName>
    </recommendedName>
</protein>
<organism evidence="1 2">
    <name type="scientific">Sphingomonas rustica</name>
    <dbReference type="NCBI Taxonomy" id="3103142"/>
    <lineage>
        <taxon>Bacteria</taxon>
        <taxon>Pseudomonadati</taxon>
        <taxon>Pseudomonadota</taxon>
        <taxon>Alphaproteobacteria</taxon>
        <taxon>Sphingomonadales</taxon>
        <taxon>Sphingomonadaceae</taxon>
        <taxon>Sphingomonas</taxon>
    </lineage>
</organism>
<dbReference type="InterPro" id="IPR025683">
    <property type="entry name" value="Protein_beta"/>
</dbReference>
<dbReference type="RefSeq" id="WP_346248086.1">
    <property type="nucleotide sequence ID" value="NZ_JBDIZK010000011.1"/>
</dbReference>
<dbReference type="Proteomes" id="UP001427805">
    <property type="component" value="Unassembled WGS sequence"/>
</dbReference>
<proteinExistence type="predicted"/>
<comment type="caution">
    <text evidence="1">The sequence shown here is derived from an EMBL/GenBank/DDBJ whole genome shotgun (WGS) entry which is preliminary data.</text>
</comment>
<gene>
    <name evidence="1" type="ORF">TPR58_17885</name>
</gene>
<evidence type="ECO:0000313" key="2">
    <source>
        <dbReference type="Proteomes" id="UP001427805"/>
    </source>
</evidence>
<evidence type="ECO:0000313" key="1">
    <source>
        <dbReference type="EMBL" id="MEN3749049.1"/>
    </source>
</evidence>
<keyword evidence="2" id="KW-1185">Reference proteome</keyword>
<sequence length="357" mass="39912">MMALRQFGLVPYMPVLSLRPAEMRALEELPDSTKNRILPIVHLRAWMSAQILASGLQRLREAYGDRPVVVAVSDPEVVDKLRPVHQELDRLRVSDDGYRNWCNFINETENFIPALQLRDPAHLIAQLQRFYALGRGVVVIVEREALSGLSAIAQAVRAHTQAGADVCFVIDLGRGYTDPLERAAFVRGFCDLIWDACPLSAVSISASSFPADFRNKTDQEIYERTLFNAVLPHTGGGGLIYSDRGSARFERQRGGGGMPAPRIDYPLVGQWKFFRSDLTGFQGYREQALLLVSNAAIFDPLLRIWGTQMIERTAAGDSSAIKTPARSTAARINLHLHRQAWFGDPIGLYDTEDDWED</sequence>
<name>A0ABV0BBX2_9SPHN</name>
<dbReference type="EMBL" id="JBDIZK010000011">
    <property type="protein sequence ID" value="MEN3749049.1"/>
    <property type="molecule type" value="Genomic_DNA"/>
</dbReference>
<reference evidence="1 2" key="1">
    <citation type="submission" date="2024-05" db="EMBL/GenBank/DDBJ databases">
        <title>Sphingomonas sp. HF-S3 16S ribosomal RNA gene Genome sequencing and assembly.</title>
        <authorList>
            <person name="Lee H."/>
        </authorList>
    </citation>
    <scope>NUCLEOTIDE SEQUENCE [LARGE SCALE GENOMIC DNA]</scope>
    <source>
        <strain evidence="1 2">HF-S3</strain>
    </source>
</reference>
<evidence type="ECO:0008006" key="3">
    <source>
        <dbReference type="Google" id="ProtNLM"/>
    </source>
</evidence>